<dbReference type="EMBL" id="GL629807">
    <property type="protein sequence ID" value="EFW99912.1"/>
    <property type="molecule type" value="Genomic_DNA"/>
</dbReference>
<dbReference type="SUPFAM" id="SSF103473">
    <property type="entry name" value="MFS general substrate transporter"/>
    <property type="match status" value="1"/>
</dbReference>
<feature type="transmembrane region" description="Helical" evidence="6">
    <location>
        <begin position="318"/>
        <end position="336"/>
    </location>
</feature>
<evidence type="ECO:0000313" key="7">
    <source>
        <dbReference type="EMBL" id="EFW99912.1"/>
    </source>
</evidence>
<dbReference type="eggNOG" id="KOG0254">
    <property type="taxonomic scope" value="Eukaryota"/>
</dbReference>
<dbReference type="Gene3D" id="1.20.1250.20">
    <property type="entry name" value="MFS general substrate transporter like domains"/>
    <property type="match status" value="1"/>
</dbReference>
<dbReference type="PANTHER" id="PTHR23501:SF193">
    <property type="entry name" value="MULTIDRUG TRANSPORTER, PUTATIVE (AFU_ORTHOLOGUE AFUA_8G00940)-RELATED"/>
    <property type="match status" value="1"/>
</dbReference>
<comment type="subcellular location">
    <subcellularLocation>
        <location evidence="1">Membrane</location>
        <topology evidence="1">Multi-pass membrane protein</topology>
    </subcellularLocation>
</comment>
<comment type="similarity">
    <text evidence="2">Belongs to the major facilitator superfamily. TCR/Tet family.</text>
</comment>
<evidence type="ECO:0000256" key="2">
    <source>
        <dbReference type="ARBA" id="ARBA00007520"/>
    </source>
</evidence>
<dbReference type="OrthoDB" id="10021397at2759"/>
<gene>
    <name evidence="7" type="ORF">CMQ_230</name>
</gene>
<sequence>MTESADPTPNDDGENNTGLDKFVPVTGAKLSLLIFSLSLSCFLILLDTSIVSTAIPKITDDFHSLSDVGWYGSAYLLGSRAIAGAGASGLMNGALVMLAASVPLQKRPPLTGVIMGVGQFGVVLGPLIGGAFTTGYTWRWCFYINLPLGLIVAIPLILLHVPEQTAKDRPLTALRTIHRRLDLLGFVLFAPAIIQLLLALQFGGSRYPWKSSQVIGLFCGATATLAVWGIWNAYWGPGALLNFTVIRRRRVWISGVCYTALTITVFGSSYFLPIYFQAVKGVSAVMSGVYMLAGILPQVVASVSGGILVPKVGYIPPFVLIAGVFLAVSGGLFSLFQPGTPTSQWVGYQILAGVGRGIGFQMPLIAVQHSVSPAELSDGMTFVIFCQYIGPAISLTAFNTILDSRLQVELHRLVPDINPGLVLKNGATGFRKVVSTQDLPGVLKAYSNSLDIIFYVIAGAGCIVFFSGFGMGWNNLGDTAKKPVAALISSARSALGDDEKSAEYTGSGV</sequence>
<evidence type="ECO:0000313" key="8">
    <source>
        <dbReference type="Proteomes" id="UP000007796"/>
    </source>
</evidence>
<keyword evidence="5 6" id="KW-0472">Membrane</keyword>
<dbReference type="GO" id="GO:0022857">
    <property type="term" value="F:transmembrane transporter activity"/>
    <property type="evidence" value="ECO:0007669"/>
    <property type="project" value="InterPro"/>
</dbReference>
<keyword evidence="3 6" id="KW-0812">Transmembrane</keyword>
<accession>F0XQV6</accession>
<dbReference type="HOGENOM" id="CLU_000960_22_1_1"/>
<feature type="transmembrane region" description="Helical" evidence="6">
    <location>
        <begin position="452"/>
        <end position="473"/>
    </location>
</feature>
<keyword evidence="8" id="KW-1185">Reference proteome</keyword>
<evidence type="ECO:0000256" key="3">
    <source>
        <dbReference type="ARBA" id="ARBA00022692"/>
    </source>
</evidence>
<feature type="transmembrane region" description="Helical" evidence="6">
    <location>
        <begin position="256"/>
        <end position="276"/>
    </location>
</feature>
<dbReference type="GeneID" id="25975274"/>
<feature type="transmembrane region" description="Helical" evidence="6">
    <location>
        <begin position="30"/>
        <end position="55"/>
    </location>
</feature>
<dbReference type="RefSeq" id="XP_014169327.1">
    <property type="nucleotide sequence ID" value="XM_014313852.1"/>
</dbReference>
<dbReference type="Pfam" id="PF07690">
    <property type="entry name" value="MFS_1"/>
    <property type="match status" value="1"/>
</dbReference>
<dbReference type="STRING" id="655863.F0XQV6"/>
<dbReference type="Proteomes" id="UP000007796">
    <property type="component" value="Unassembled WGS sequence"/>
</dbReference>
<evidence type="ECO:0000256" key="4">
    <source>
        <dbReference type="ARBA" id="ARBA00022989"/>
    </source>
</evidence>
<evidence type="ECO:0000256" key="1">
    <source>
        <dbReference type="ARBA" id="ARBA00004141"/>
    </source>
</evidence>
<reference evidence="7 8" key="1">
    <citation type="journal article" date="2011" name="Proc. Natl. Acad. Sci. U.S.A.">
        <title>Genome and transcriptome analyses of the mountain pine beetle-fungal symbiont Grosmannia clavigera, a lodgepole pine pathogen.</title>
        <authorList>
            <person name="DiGuistini S."/>
            <person name="Wang Y."/>
            <person name="Liao N.Y."/>
            <person name="Taylor G."/>
            <person name="Tanguay P."/>
            <person name="Feau N."/>
            <person name="Henrissat B."/>
            <person name="Chan S.K."/>
            <person name="Hesse-Orce U."/>
            <person name="Alamouti S.M."/>
            <person name="Tsui C.K.M."/>
            <person name="Docking R.T."/>
            <person name="Levasseur A."/>
            <person name="Haridas S."/>
            <person name="Robertson G."/>
            <person name="Birol I."/>
            <person name="Holt R.A."/>
            <person name="Marra M.A."/>
            <person name="Hamelin R.C."/>
            <person name="Hirst M."/>
            <person name="Jones S.J.M."/>
            <person name="Bohlmann J."/>
            <person name="Breuil C."/>
        </authorList>
    </citation>
    <scope>NUCLEOTIDE SEQUENCE [LARGE SCALE GENOMIC DNA]</scope>
    <source>
        <strain evidence="8">kw1407 / UAMH 11150</strain>
    </source>
</reference>
<name>F0XQV6_GROCL</name>
<dbReference type="InParanoid" id="F0XQV6"/>
<dbReference type="InterPro" id="IPR011701">
    <property type="entry name" value="MFS"/>
</dbReference>
<feature type="transmembrane region" description="Helical" evidence="6">
    <location>
        <begin position="181"/>
        <end position="202"/>
    </location>
</feature>
<feature type="transmembrane region" description="Helical" evidence="6">
    <location>
        <begin position="288"/>
        <end position="309"/>
    </location>
</feature>
<proteinExistence type="inferred from homology"/>
<evidence type="ECO:0000256" key="6">
    <source>
        <dbReference type="SAM" id="Phobius"/>
    </source>
</evidence>
<dbReference type="InterPro" id="IPR036259">
    <property type="entry name" value="MFS_trans_sf"/>
</dbReference>
<feature type="transmembrane region" description="Helical" evidence="6">
    <location>
        <begin position="112"/>
        <end position="136"/>
    </location>
</feature>
<feature type="transmembrane region" description="Helical" evidence="6">
    <location>
        <begin position="214"/>
        <end position="235"/>
    </location>
</feature>
<feature type="transmembrane region" description="Helical" evidence="6">
    <location>
        <begin position="75"/>
        <end position="100"/>
    </location>
</feature>
<organism evidence="8">
    <name type="scientific">Grosmannia clavigera (strain kw1407 / UAMH 11150)</name>
    <name type="common">Blue stain fungus</name>
    <name type="synonym">Graphiocladiella clavigera</name>
    <dbReference type="NCBI Taxonomy" id="655863"/>
    <lineage>
        <taxon>Eukaryota</taxon>
        <taxon>Fungi</taxon>
        <taxon>Dikarya</taxon>
        <taxon>Ascomycota</taxon>
        <taxon>Pezizomycotina</taxon>
        <taxon>Sordariomycetes</taxon>
        <taxon>Sordariomycetidae</taxon>
        <taxon>Ophiostomatales</taxon>
        <taxon>Ophiostomataceae</taxon>
        <taxon>Leptographium</taxon>
    </lineage>
</organism>
<evidence type="ECO:0000256" key="5">
    <source>
        <dbReference type="ARBA" id="ARBA00023136"/>
    </source>
</evidence>
<feature type="transmembrane region" description="Helical" evidence="6">
    <location>
        <begin position="379"/>
        <end position="402"/>
    </location>
</feature>
<dbReference type="AlphaFoldDB" id="F0XQV6"/>
<feature type="transmembrane region" description="Helical" evidence="6">
    <location>
        <begin position="142"/>
        <end position="161"/>
    </location>
</feature>
<protein>
    <submittedName>
        <fullName evidence="7">Major facilitator superfamily transporter multidrug resistance</fullName>
    </submittedName>
</protein>
<keyword evidence="4 6" id="KW-1133">Transmembrane helix</keyword>
<dbReference type="GO" id="GO:0005886">
    <property type="term" value="C:plasma membrane"/>
    <property type="evidence" value="ECO:0007669"/>
    <property type="project" value="TreeGrafter"/>
</dbReference>
<dbReference type="PANTHER" id="PTHR23501">
    <property type="entry name" value="MAJOR FACILITATOR SUPERFAMILY"/>
    <property type="match status" value="1"/>
</dbReference>